<name>A0ABP9WUV9_9GAMM</name>
<organism evidence="1 2">
    <name type="scientific">Microbulbifer aestuariivivens</name>
    <dbReference type="NCBI Taxonomy" id="1908308"/>
    <lineage>
        <taxon>Bacteria</taxon>
        <taxon>Pseudomonadati</taxon>
        <taxon>Pseudomonadota</taxon>
        <taxon>Gammaproteobacteria</taxon>
        <taxon>Cellvibrionales</taxon>
        <taxon>Microbulbiferaceae</taxon>
        <taxon>Microbulbifer</taxon>
    </lineage>
</organism>
<proteinExistence type="predicted"/>
<sequence>MILRILAGQFLPRRAVLRKEQVGDQESIVYGCIKDSNSLAGGADRRRVNREAVLSLPSADEWPFLCRDMFSVPTIKVKQSQYQTDVIHFGASYRAVEYEWRHWIEKFEELLNKMYWVSATVHLETELSGTHSFTWEVPGLYHEPGCGDMQVRCEWTQEGRVSI</sequence>
<dbReference type="EMBL" id="BAABRT010000022">
    <property type="protein sequence ID" value="GAA5525910.1"/>
    <property type="molecule type" value="Genomic_DNA"/>
</dbReference>
<keyword evidence="2" id="KW-1185">Reference proteome</keyword>
<evidence type="ECO:0000313" key="1">
    <source>
        <dbReference type="EMBL" id="GAA5525910.1"/>
    </source>
</evidence>
<protein>
    <submittedName>
        <fullName evidence="1">Uncharacterized protein</fullName>
    </submittedName>
</protein>
<gene>
    <name evidence="1" type="ORF">Maes01_02483</name>
</gene>
<evidence type="ECO:0000313" key="2">
    <source>
        <dbReference type="Proteomes" id="UP001408594"/>
    </source>
</evidence>
<dbReference type="RefSeq" id="WP_345551972.1">
    <property type="nucleotide sequence ID" value="NZ_BAABRT010000022.1"/>
</dbReference>
<accession>A0ABP9WUV9</accession>
<reference evidence="1 2" key="1">
    <citation type="submission" date="2024-02" db="EMBL/GenBank/DDBJ databases">
        <title>Microbulbifer aestuariivivens NBRC 112533.</title>
        <authorList>
            <person name="Ichikawa N."/>
            <person name="Katano-Makiyama Y."/>
            <person name="Hidaka K."/>
        </authorList>
    </citation>
    <scope>NUCLEOTIDE SEQUENCE [LARGE SCALE GENOMIC DNA]</scope>
    <source>
        <strain evidence="1 2">NBRC 112533</strain>
    </source>
</reference>
<dbReference type="Proteomes" id="UP001408594">
    <property type="component" value="Unassembled WGS sequence"/>
</dbReference>
<comment type="caution">
    <text evidence="1">The sequence shown here is derived from an EMBL/GenBank/DDBJ whole genome shotgun (WGS) entry which is preliminary data.</text>
</comment>